<dbReference type="PANTHER" id="PTHR45266">
    <property type="entry name" value="OXALOACETATE DECARBOXYLASE ALPHA CHAIN"/>
    <property type="match status" value="1"/>
</dbReference>
<dbReference type="PROSITE" id="PS00188">
    <property type="entry name" value="BIOTIN"/>
    <property type="match status" value="1"/>
</dbReference>
<dbReference type="InterPro" id="IPR000089">
    <property type="entry name" value="Biotin_lipoyl"/>
</dbReference>
<sequence length="245" mass="27316">VNTDFISENLEDLRPSVPDEQKPIHFVWYASAIWVFLDLMFYTVQLAGEAFLITVLVDRFLHSSRVNLSIFPGGCRYIRSSGLSLRTEFDHDASILRYWIMNITAVYEPQTHILHTFNPAPGENFEIASSSPKYLRLVDEANVRPDNVGVEETPSHISLMPGVIERVFISCGDEVKSGQAVLTLIAMKMEYAVHAKSQAIVDLISVAPGDTILKAQTLINLKPLESEGFLTGLFSCLGESNCSDY</sequence>
<evidence type="ECO:0000256" key="1">
    <source>
        <dbReference type="ARBA" id="ARBA00023267"/>
    </source>
</evidence>
<proteinExistence type="predicted"/>
<dbReference type="InterPro" id="IPR050709">
    <property type="entry name" value="Biotin_Carboxyl_Carrier/Decarb"/>
</dbReference>
<protein>
    <recommendedName>
        <fullName evidence="2">Lipoyl-binding domain-containing protein</fullName>
    </recommendedName>
</protein>
<dbReference type="EMBL" id="CAXLJL010000172">
    <property type="protein sequence ID" value="CAL5134047.1"/>
    <property type="molecule type" value="Genomic_DNA"/>
</dbReference>
<dbReference type="Gene3D" id="2.40.50.100">
    <property type="match status" value="1"/>
</dbReference>
<evidence type="ECO:0000313" key="4">
    <source>
        <dbReference type="Proteomes" id="UP001497525"/>
    </source>
</evidence>
<keyword evidence="1" id="KW-0092">Biotin</keyword>
<dbReference type="PANTHER" id="PTHR45266:SF3">
    <property type="entry name" value="OXALOACETATE DECARBOXYLASE ALPHA CHAIN"/>
    <property type="match status" value="1"/>
</dbReference>
<dbReference type="InterPro" id="IPR001882">
    <property type="entry name" value="Biotin_BS"/>
</dbReference>
<organism evidence="3 4">
    <name type="scientific">Calicophoron daubneyi</name>
    <name type="common">Rumen fluke</name>
    <name type="synonym">Paramphistomum daubneyi</name>
    <dbReference type="NCBI Taxonomy" id="300641"/>
    <lineage>
        <taxon>Eukaryota</taxon>
        <taxon>Metazoa</taxon>
        <taxon>Spiralia</taxon>
        <taxon>Lophotrochozoa</taxon>
        <taxon>Platyhelminthes</taxon>
        <taxon>Trematoda</taxon>
        <taxon>Digenea</taxon>
        <taxon>Plagiorchiida</taxon>
        <taxon>Pronocephalata</taxon>
        <taxon>Paramphistomoidea</taxon>
        <taxon>Paramphistomidae</taxon>
        <taxon>Calicophoron</taxon>
    </lineage>
</organism>
<dbReference type="Pfam" id="PF00364">
    <property type="entry name" value="Biotin_lipoyl"/>
    <property type="match status" value="1"/>
</dbReference>
<dbReference type="CDD" id="cd06850">
    <property type="entry name" value="biotinyl_domain"/>
    <property type="match status" value="1"/>
</dbReference>
<accession>A0AAV2TEZ2</accession>
<name>A0AAV2TEZ2_CALDB</name>
<reference evidence="3" key="1">
    <citation type="submission" date="2024-06" db="EMBL/GenBank/DDBJ databases">
        <authorList>
            <person name="Liu X."/>
            <person name="Lenzi L."/>
            <person name="Haldenby T S."/>
            <person name="Uol C."/>
        </authorList>
    </citation>
    <scope>NUCLEOTIDE SEQUENCE</scope>
</reference>
<feature type="non-terminal residue" evidence="3">
    <location>
        <position position="1"/>
    </location>
</feature>
<evidence type="ECO:0000259" key="2">
    <source>
        <dbReference type="Pfam" id="PF00364"/>
    </source>
</evidence>
<comment type="caution">
    <text evidence="3">The sequence shown here is derived from an EMBL/GenBank/DDBJ whole genome shotgun (WGS) entry which is preliminary data.</text>
</comment>
<dbReference type="Proteomes" id="UP001497525">
    <property type="component" value="Unassembled WGS sequence"/>
</dbReference>
<dbReference type="SUPFAM" id="SSF51230">
    <property type="entry name" value="Single hybrid motif"/>
    <property type="match status" value="1"/>
</dbReference>
<dbReference type="InterPro" id="IPR011053">
    <property type="entry name" value="Single_hybrid_motif"/>
</dbReference>
<evidence type="ECO:0000313" key="3">
    <source>
        <dbReference type="EMBL" id="CAL5134047.1"/>
    </source>
</evidence>
<feature type="domain" description="Lipoyl-binding" evidence="2">
    <location>
        <begin position="160"/>
        <end position="219"/>
    </location>
</feature>
<dbReference type="AlphaFoldDB" id="A0AAV2TEZ2"/>
<gene>
    <name evidence="3" type="ORF">CDAUBV1_LOCUS7276</name>
</gene>